<organism evidence="1 2">
    <name type="scientific">Chitinophaga oryziterrae</name>
    <dbReference type="NCBI Taxonomy" id="1031224"/>
    <lineage>
        <taxon>Bacteria</taxon>
        <taxon>Pseudomonadati</taxon>
        <taxon>Bacteroidota</taxon>
        <taxon>Chitinophagia</taxon>
        <taxon>Chitinophagales</taxon>
        <taxon>Chitinophagaceae</taxon>
        <taxon>Chitinophaga</taxon>
    </lineage>
</organism>
<gene>
    <name evidence="1" type="ORF">GO495_06565</name>
</gene>
<name>A0A6N8J4T4_9BACT</name>
<comment type="caution">
    <text evidence="1">The sequence shown here is derived from an EMBL/GenBank/DDBJ whole genome shotgun (WGS) entry which is preliminary data.</text>
</comment>
<evidence type="ECO:0000313" key="1">
    <source>
        <dbReference type="EMBL" id="MVT40237.1"/>
    </source>
</evidence>
<dbReference type="EMBL" id="WRXO01000001">
    <property type="protein sequence ID" value="MVT40237.1"/>
    <property type="molecule type" value="Genomic_DNA"/>
</dbReference>
<keyword evidence="2" id="KW-1185">Reference proteome</keyword>
<proteinExistence type="predicted"/>
<dbReference type="AlphaFoldDB" id="A0A6N8J4T4"/>
<evidence type="ECO:0000313" key="2">
    <source>
        <dbReference type="Proteomes" id="UP000468388"/>
    </source>
</evidence>
<protein>
    <submittedName>
        <fullName evidence="1">Uncharacterized protein</fullName>
    </submittedName>
</protein>
<dbReference type="RefSeq" id="WP_157298863.1">
    <property type="nucleotide sequence ID" value="NZ_BAAAZB010000005.1"/>
</dbReference>
<accession>A0A6N8J4T4</accession>
<reference evidence="1 2" key="1">
    <citation type="submission" date="2019-12" db="EMBL/GenBank/DDBJ databases">
        <title>The draft genomic sequence of strain Chitinophaga oryziterrae JCM 16595.</title>
        <authorList>
            <person name="Zhang X."/>
        </authorList>
    </citation>
    <scope>NUCLEOTIDE SEQUENCE [LARGE SCALE GENOMIC DNA]</scope>
    <source>
        <strain evidence="1 2">JCM 16595</strain>
    </source>
</reference>
<dbReference type="Proteomes" id="UP000468388">
    <property type="component" value="Unassembled WGS sequence"/>
</dbReference>
<dbReference type="OrthoDB" id="9828326at2"/>
<sequence>MIQIHTNTYLGTTSRTCIDLAIKFIHDLYKETNPDQHLDWLYTILHHQGNVTEKIIQIQHSTQEPELKDKLKKQFNLFSDLYNHRYKSQLLIETFNKELAETIVNYQNIHPTILSKSEQQKQIRKLLYIKTGTLHIKQETTTKNPVNQLKIDIHPLYQTLHTLYHLHKYKFTFTYNEDIRPSQYTVIEPRLAQLHHKNTKAAYETEEDGSITITGHSAVLGSIYQVFETLLHTEKHDTRIDVLANAPTRFADLYQQINNLNISNTSKQKIDLQLRKSLFRISGLLHEKHITNLPTYKPQ</sequence>